<dbReference type="RefSeq" id="WP_058525155.1">
    <property type="nucleotide sequence ID" value="NZ_CAAAHV010000014.1"/>
</dbReference>
<organism evidence="2 4">
    <name type="scientific">Legionella birminghamensis</name>
    <dbReference type="NCBI Taxonomy" id="28083"/>
    <lineage>
        <taxon>Bacteria</taxon>
        <taxon>Pseudomonadati</taxon>
        <taxon>Pseudomonadota</taxon>
        <taxon>Gammaproteobacteria</taxon>
        <taxon>Legionellales</taxon>
        <taxon>Legionellaceae</taxon>
        <taxon>Legionella</taxon>
    </lineage>
</organism>
<evidence type="ECO:0000313" key="2">
    <source>
        <dbReference type="EMBL" id="STX32998.1"/>
    </source>
</evidence>
<dbReference type="EMBL" id="LNXT01000052">
    <property type="protein sequence ID" value="KTC66873.1"/>
    <property type="molecule type" value="Genomic_DNA"/>
</dbReference>
<dbReference type="OrthoDB" id="5650989at2"/>
<evidence type="ECO:0000313" key="3">
    <source>
        <dbReference type="Proteomes" id="UP000054735"/>
    </source>
</evidence>
<keyword evidence="3" id="KW-1185">Reference proteome</keyword>
<dbReference type="AlphaFoldDB" id="A0A378ICN9"/>
<reference evidence="1 3" key="1">
    <citation type="submission" date="2015-11" db="EMBL/GenBank/DDBJ databases">
        <title>Genomic analysis of 38 Legionella species identifies large and diverse effector repertoires.</title>
        <authorList>
            <person name="Burstein D."/>
            <person name="Amaro F."/>
            <person name="Zusman T."/>
            <person name="Lifshitz Z."/>
            <person name="Cohen O."/>
            <person name="Gilbert J.A."/>
            <person name="Pupko T."/>
            <person name="Shuman H.A."/>
            <person name="Segal G."/>
        </authorList>
    </citation>
    <scope>NUCLEOTIDE SEQUENCE [LARGE SCALE GENOMIC DNA]</scope>
    <source>
        <strain evidence="1 3">CDC#1407-AL-14</strain>
    </source>
</reference>
<proteinExistence type="predicted"/>
<accession>A0A378ICN9</accession>
<dbReference type="EMBL" id="UGNW01000001">
    <property type="protein sequence ID" value="STX32998.1"/>
    <property type="molecule type" value="Genomic_DNA"/>
</dbReference>
<gene>
    <name evidence="1" type="ORF">Lbir_3175</name>
    <name evidence="2" type="ORF">NCTC12437_02807</name>
</gene>
<sequence length="237" mass="27308">MTQKIPSLFFKPDSKKARDSTVSVLHPLAEKIYFPEIAYKSQPFVWKYNRKNNTATSSFELLATDQESNRVKAGQYTRAELIEYLKKHQEDISISASHAIINDVSLLRYKYPAISIHDYSKPQKALSNTLAKGNTTPASRPKQSVEEVYFPSIAINGNPYLWYYYREYNLALWTDKLLEGGTEKYSDSDLISKLLQIPGVIEKNKQMAITNVYDFSLKHSMKYYDEDETLSNYNALV</sequence>
<reference evidence="2 4" key="2">
    <citation type="submission" date="2018-06" db="EMBL/GenBank/DDBJ databases">
        <authorList>
            <consortium name="Pathogen Informatics"/>
            <person name="Doyle S."/>
        </authorList>
    </citation>
    <scope>NUCLEOTIDE SEQUENCE [LARGE SCALE GENOMIC DNA]</scope>
    <source>
        <strain evidence="2 4">NCTC12437</strain>
    </source>
</reference>
<evidence type="ECO:0000313" key="1">
    <source>
        <dbReference type="EMBL" id="KTC66873.1"/>
    </source>
</evidence>
<dbReference type="Proteomes" id="UP000054735">
    <property type="component" value="Unassembled WGS sequence"/>
</dbReference>
<evidence type="ECO:0000313" key="4">
    <source>
        <dbReference type="Proteomes" id="UP000255066"/>
    </source>
</evidence>
<protein>
    <submittedName>
        <fullName evidence="2">Uncharacterized protein</fullName>
    </submittedName>
</protein>
<dbReference type="Proteomes" id="UP000255066">
    <property type="component" value="Unassembled WGS sequence"/>
</dbReference>
<name>A0A378ICN9_9GAMM</name>